<dbReference type="PANTHER" id="PTHR28271:SF1">
    <property type="entry name" value="LARGE RIBOSOMAL SUBUNIT PROTEIN ML60"/>
    <property type="match status" value="1"/>
</dbReference>
<gene>
    <name evidence="1" type="primary">NDAI0E01980</name>
    <name evidence="1" type="ordered locus">NDAI_0E01980</name>
</gene>
<sequence>MFGAFKSTSPSLGGLLWKIPWRLSSHQKYRQRNRLKHVDEVIKQITTGLHVMRCEDKGIEYKKAISMPKKQMFKPRMASLRLLNKSSFFPKEFQMSSKDKYTVFDKKVKGYRKGIHKVPKWTKISMRQNPKFF</sequence>
<accession>G0WB94</accession>
<dbReference type="RefSeq" id="XP_003670257.1">
    <property type="nucleotide sequence ID" value="XM_003670209.1"/>
</dbReference>
<reference evidence="1 2" key="1">
    <citation type="journal article" date="2011" name="Proc. Natl. Acad. Sci. U.S.A.">
        <title>Evolutionary erosion of yeast sex chromosomes by mating-type switching accidents.</title>
        <authorList>
            <person name="Gordon J.L."/>
            <person name="Armisen D."/>
            <person name="Proux-Wera E."/>
            <person name="Oheigeartaigh S.S."/>
            <person name="Byrne K.P."/>
            <person name="Wolfe K.H."/>
        </authorList>
    </citation>
    <scope>NUCLEOTIDE SEQUENCE [LARGE SCALE GENOMIC DNA]</scope>
    <source>
        <strain evidence="2">ATCC 10597 / BCRC 20456 / CBS 421 / NBRC 0211 / NRRL Y-12639</strain>
    </source>
</reference>
<dbReference type="InterPro" id="IPR016340">
    <property type="entry name" value="Ribosomal_mL60"/>
</dbReference>
<dbReference type="GeneID" id="11498904"/>
<dbReference type="OMA" id="KYTVFDR"/>
<proteinExistence type="predicted"/>
<dbReference type="STRING" id="1071378.G0WB94"/>
<dbReference type="eggNOG" id="ENOG502S81F">
    <property type="taxonomic scope" value="Eukaryota"/>
</dbReference>
<dbReference type="KEGG" id="ndi:NDAI_0E01980"/>
<dbReference type="GO" id="GO:0003735">
    <property type="term" value="F:structural constituent of ribosome"/>
    <property type="evidence" value="ECO:0007669"/>
    <property type="project" value="EnsemblFungi"/>
</dbReference>
<evidence type="ECO:0000313" key="2">
    <source>
        <dbReference type="Proteomes" id="UP000000689"/>
    </source>
</evidence>
<dbReference type="Proteomes" id="UP000000689">
    <property type="component" value="Chromosome 5"/>
</dbReference>
<protein>
    <recommendedName>
        <fullName evidence="3">54S ribosomal protein L31, mitochondrial</fullName>
    </recommendedName>
</protein>
<keyword evidence="2" id="KW-1185">Reference proteome</keyword>
<evidence type="ECO:0008006" key="3">
    <source>
        <dbReference type="Google" id="ProtNLM"/>
    </source>
</evidence>
<dbReference type="GO" id="GO:0005762">
    <property type="term" value="C:mitochondrial large ribosomal subunit"/>
    <property type="evidence" value="ECO:0007669"/>
    <property type="project" value="EnsemblFungi"/>
</dbReference>
<dbReference type="AlphaFoldDB" id="G0WB94"/>
<dbReference type="Pfam" id="PF09784">
    <property type="entry name" value="L31"/>
    <property type="match status" value="1"/>
</dbReference>
<dbReference type="PIRSF" id="PIRSF002216">
    <property type="entry name" value="MRPL31_prd"/>
    <property type="match status" value="1"/>
</dbReference>
<dbReference type="EMBL" id="HE580271">
    <property type="protein sequence ID" value="CCD25014.1"/>
    <property type="molecule type" value="Genomic_DNA"/>
</dbReference>
<evidence type="ECO:0000313" key="1">
    <source>
        <dbReference type="EMBL" id="CCD25014.1"/>
    </source>
</evidence>
<name>G0WB94_NAUDC</name>
<dbReference type="OrthoDB" id="2332379at2759"/>
<organism evidence="1 2">
    <name type="scientific">Naumovozyma dairenensis (strain ATCC 10597 / BCRC 20456 / CBS 421 / NBRC 0211 / NRRL Y-12639)</name>
    <name type="common">Saccharomyces dairenensis</name>
    <dbReference type="NCBI Taxonomy" id="1071378"/>
    <lineage>
        <taxon>Eukaryota</taxon>
        <taxon>Fungi</taxon>
        <taxon>Dikarya</taxon>
        <taxon>Ascomycota</taxon>
        <taxon>Saccharomycotina</taxon>
        <taxon>Saccharomycetes</taxon>
        <taxon>Saccharomycetales</taxon>
        <taxon>Saccharomycetaceae</taxon>
        <taxon>Naumovozyma</taxon>
    </lineage>
</organism>
<dbReference type="HOGENOM" id="CLU_141719_0_0_1"/>
<dbReference type="PANTHER" id="PTHR28271">
    <property type="entry name" value="54S RIBOSOMAL PROTEIN L31, MITOCHONDRIAL"/>
    <property type="match status" value="1"/>
</dbReference>